<dbReference type="SMART" id="SM00487">
    <property type="entry name" value="DEXDc"/>
    <property type="match status" value="1"/>
</dbReference>
<comment type="catalytic activity">
    <reaction evidence="4">
        <text>Couples ATP hydrolysis with the unwinding of duplex DNA by translocating in the 3'-5' direction.</text>
        <dbReference type="EC" id="5.6.2.4"/>
    </reaction>
</comment>
<dbReference type="GO" id="GO:0005524">
    <property type="term" value="F:ATP binding"/>
    <property type="evidence" value="ECO:0007669"/>
    <property type="project" value="UniProtKB-KW"/>
</dbReference>
<dbReference type="InterPro" id="IPR011545">
    <property type="entry name" value="DEAD/DEAH_box_helicase_dom"/>
</dbReference>
<protein>
    <recommendedName>
        <fullName evidence="5">DNA 3'-5' helicase</fullName>
        <ecNumber evidence="5">5.6.2.4</ecNumber>
    </recommendedName>
</protein>
<evidence type="ECO:0000313" key="9">
    <source>
        <dbReference type="EMBL" id="KAK7059389.1"/>
    </source>
</evidence>
<dbReference type="GO" id="GO:0009378">
    <property type="term" value="F:four-way junction helicase activity"/>
    <property type="evidence" value="ECO:0007669"/>
    <property type="project" value="TreeGrafter"/>
</dbReference>
<evidence type="ECO:0000313" key="10">
    <source>
        <dbReference type="Proteomes" id="UP001362999"/>
    </source>
</evidence>
<feature type="chain" id="PRO_5043765752" description="DNA 3'-5' helicase" evidence="6">
    <location>
        <begin position="22"/>
        <end position="614"/>
    </location>
</feature>
<dbReference type="Pfam" id="PF00270">
    <property type="entry name" value="DEAD"/>
    <property type="match status" value="1"/>
</dbReference>
<dbReference type="GO" id="GO:0005634">
    <property type="term" value="C:nucleus"/>
    <property type="evidence" value="ECO:0007669"/>
    <property type="project" value="TreeGrafter"/>
</dbReference>
<dbReference type="PANTHER" id="PTHR13710">
    <property type="entry name" value="DNA HELICASE RECQ FAMILY MEMBER"/>
    <property type="match status" value="1"/>
</dbReference>
<evidence type="ECO:0000256" key="2">
    <source>
        <dbReference type="ARBA" id="ARBA00022741"/>
    </source>
</evidence>
<dbReference type="Proteomes" id="UP001362999">
    <property type="component" value="Unassembled WGS sequence"/>
</dbReference>
<gene>
    <name evidence="9" type="ORF">R3P38DRAFT_2496381</name>
</gene>
<dbReference type="InterPro" id="IPR001650">
    <property type="entry name" value="Helicase_C-like"/>
</dbReference>
<comment type="caution">
    <text evidence="9">The sequence shown here is derived from an EMBL/GenBank/DDBJ whole genome shotgun (WGS) entry which is preliminary data.</text>
</comment>
<proteinExistence type="inferred from homology"/>
<dbReference type="GO" id="GO:0043138">
    <property type="term" value="F:3'-5' DNA helicase activity"/>
    <property type="evidence" value="ECO:0007669"/>
    <property type="project" value="UniProtKB-EC"/>
</dbReference>
<evidence type="ECO:0000256" key="5">
    <source>
        <dbReference type="ARBA" id="ARBA00034808"/>
    </source>
</evidence>
<evidence type="ECO:0000256" key="4">
    <source>
        <dbReference type="ARBA" id="ARBA00034617"/>
    </source>
</evidence>
<dbReference type="InterPro" id="IPR027417">
    <property type="entry name" value="P-loop_NTPase"/>
</dbReference>
<dbReference type="PROSITE" id="PS51194">
    <property type="entry name" value="HELICASE_CTER"/>
    <property type="match status" value="1"/>
</dbReference>
<dbReference type="GO" id="GO:0000724">
    <property type="term" value="P:double-strand break repair via homologous recombination"/>
    <property type="evidence" value="ECO:0007669"/>
    <property type="project" value="TreeGrafter"/>
</dbReference>
<dbReference type="GO" id="GO:0005737">
    <property type="term" value="C:cytoplasm"/>
    <property type="evidence" value="ECO:0007669"/>
    <property type="project" value="TreeGrafter"/>
</dbReference>
<dbReference type="GO" id="GO:0005694">
    <property type="term" value="C:chromosome"/>
    <property type="evidence" value="ECO:0007669"/>
    <property type="project" value="TreeGrafter"/>
</dbReference>
<sequence length="614" mass="67914">MGGAGVAVALILLSLPKLCSAFKFYSESGFNLVRNVLLGVLPNFEPHHYQMDGICKILDGVDLVAVTPTGSGKTAYLFLSILVMMAISKTPSLCPQIKFPKDPAMVVVCPTNSIEQQMDENMAKLGVPALTINSDTVSAARIRHEDLWLKARSGIAMLILGPEQLISKGFRDLLAFEPFYDRVCALGVDEIHLLVNWGTSFRKAFQQIGFMRARLRPGIPIIGLTASLLADLEVQNSIFALLGVNRGEFHLIRRSNARHDIQFLFRQLHSGIDGTMFPEIAWVLDNDDKTLIFGATISLVHRLKAYLNSLDSRNPVRDIRIRTYTGLNWPDDKLQTLSDIANDPRCQIIIATNTLAQGNDIKVIKTVIQIGEPENIEMYVQKPGRARPSVQNPRAIFYLSRTRMDLAAKIVRQTDAENDADAKKAGTSVPKMSRAVAEILTAECKPVEQDRQFDNPKTDSPCPCEACTASPPAPRPDNCSCSGCQKETATRELYVPAPKKKKQSNTADIPQGKRLTKPMKEAGRARLEEFRLSVWLEASDRSMGLTPLSEFLPDTTITQVLDRFAKIETEQDLEPIIGKVAGLKGYQAALIEVLVELRETFGKIKKAAKATSKK</sequence>
<dbReference type="PANTHER" id="PTHR13710:SF149">
    <property type="entry name" value="ATP-DEPENDENT DNA HELICASE TLH2"/>
    <property type="match status" value="1"/>
</dbReference>
<organism evidence="9 10">
    <name type="scientific">Favolaschia claudopus</name>
    <dbReference type="NCBI Taxonomy" id="2862362"/>
    <lineage>
        <taxon>Eukaryota</taxon>
        <taxon>Fungi</taxon>
        <taxon>Dikarya</taxon>
        <taxon>Basidiomycota</taxon>
        <taxon>Agaricomycotina</taxon>
        <taxon>Agaricomycetes</taxon>
        <taxon>Agaricomycetidae</taxon>
        <taxon>Agaricales</taxon>
        <taxon>Marasmiineae</taxon>
        <taxon>Mycenaceae</taxon>
        <taxon>Favolaschia</taxon>
    </lineage>
</organism>
<keyword evidence="6" id="KW-0732">Signal</keyword>
<evidence type="ECO:0000259" key="8">
    <source>
        <dbReference type="PROSITE" id="PS51194"/>
    </source>
</evidence>
<dbReference type="InterPro" id="IPR014001">
    <property type="entry name" value="Helicase_ATP-bd"/>
</dbReference>
<evidence type="ECO:0000256" key="1">
    <source>
        <dbReference type="ARBA" id="ARBA00005446"/>
    </source>
</evidence>
<accession>A0AAW0E1U1</accession>
<comment type="similarity">
    <text evidence="1">Belongs to the helicase family. RecQ subfamily.</text>
</comment>
<keyword evidence="10" id="KW-1185">Reference proteome</keyword>
<dbReference type="Gene3D" id="3.40.50.300">
    <property type="entry name" value="P-loop containing nucleotide triphosphate hydrolases"/>
    <property type="match status" value="2"/>
</dbReference>
<keyword evidence="9" id="KW-0378">Hydrolase</keyword>
<dbReference type="EC" id="5.6.2.4" evidence="5"/>
<dbReference type="GO" id="GO:0003676">
    <property type="term" value="F:nucleic acid binding"/>
    <property type="evidence" value="ECO:0007669"/>
    <property type="project" value="InterPro"/>
</dbReference>
<keyword evidence="3" id="KW-0067">ATP-binding</keyword>
<reference evidence="9 10" key="1">
    <citation type="journal article" date="2024" name="J Genomics">
        <title>Draft genome sequencing and assembly of Favolaschia claudopus CIRM-BRFM 2984 isolated from oak limbs.</title>
        <authorList>
            <person name="Navarro D."/>
            <person name="Drula E."/>
            <person name="Chaduli D."/>
            <person name="Cazenave R."/>
            <person name="Ahrendt S."/>
            <person name="Wang J."/>
            <person name="Lipzen A."/>
            <person name="Daum C."/>
            <person name="Barry K."/>
            <person name="Grigoriev I.V."/>
            <person name="Favel A."/>
            <person name="Rosso M.N."/>
            <person name="Martin F."/>
        </authorList>
    </citation>
    <scope>NUCLEOTIDE SEQUENCE [LARGE SCALE GENOMIC DNA]</scope>
    <source>
        <strain evidence="9 10">CIRM-BRFM 2984</strain>
    </source>
</reference>
<keyword evidence="9" id="KW-0347">Helicase</keyword>
<evidence type="ECO:0000259" key="7">
    <source>
        <dbReference type="PROSITE" id="PS51192"/>
    </source>
</evidence>
<name>A0AAW0E1U1_9AGAR</name>
<evidence type="ECO:0000256" key="6">
    <source>
        <dbReference type="SAM" id="SignalP"/>
    </source>
</evidence>
<feature type="signal peptide" evidence="6">
    <location>
        <begin position="1"/>
        <end position="21"/>
    </location>
</feature>
<dbReference type="Pfam" id="PF00271">
    <property type="entry name" value="Helicase_C"/>
    <property type="match status" value="1"/>
</dbReference>
<feature type="domain" description="Helicase C-terminal" evidence="8">
    <location>
        <begin position="276"/>
        <end position="437"/>
    </location>
</feature>
<evidence type="ECO:0000256" key="3">
    <source>
        <dbReference type="ARBA" id="ARBA00022840"/>
    </source>
</evidence>
<dbReference type="SUPFAM" id="SSF52540">
    <property type="entry name" value="P-loop containing nucleoside triphosphate hydrolases"/>
    <property type="match status" value="1"/>
</dbReference>
<dbReference type="AlphaFoldDB" id="A0AAW0E1U1"/>
<keyword evidence="2" id="KW-0547">Nucleotide-binding</keyword>
<dbReference type="PROSITE" id="PS51192">
    <property type="entry name" value="HELICASE_ATP_BIND_1"/>
    <property type="match status" value="1"/>
</dbReference>
<dbReference type="EMBL" id="JAWWNJ010000003">
    <property type="protein sequence ID" value="KAK7059389.1"/>
    <property type="molecule type" value="Genomic_DNA"/>
</dbReference>
<feature type="domain" description="Helicase ATP-binding" evidence="7">
    <location>
        <begin position="54"/>
        <end position="246"/>
    </location>
</feature>